<dbReference type="RefSeq" id="WP_186507049.1">
    <property type="nucleotide sequence ID" value="NZ_JACNEP010000008.1"/>
</dbReference>
<feature type="signal peptide" evidence="1">
    <location>
        <begin position="1"/>
        <end position="24"/>
    </location>
</feature>
<accession>A0A8J6IUM4</accession>
<dbReference type="Gene3D" id="3.40.50.150">
    <property type="entry name" value="Vaccinia Virus protein VP39"/>
    <property type="match status" value="1"/>
</dbReference>
<dbReference type="SUPFAM" id="SSF53335">
    <property type="entry name" value="S-adenosyl-L-methionine-dependent methyltransferases"/>
    <property type="match status" value="1"/>
</dbReference>
<reference evidence="2" key="1">
    <citation type="journal article" date="2018" name="Int. J. Syst. Evol. Microbiol.">
        <title>Neptunicella marina gen. nov., sp. nov., isolated from surface seawater.</title>
        <authorList>
            <person name="Liu X."/>
            <person name="Lai Q."/>
            <person name="Du Y."/>
            <person name="Zhang X."/>
            <person name="Liu Z."/>
            <person name="Sun F."/>
            <person name="Shao Z."/>
        </authorList>
    </citation>
    <scope>NUCLEOTIDE SEQUENCE</scope>
    <source>
        <strain evidence="2">S27-2</strain>
    </source>
</reference>
<name>A0A8J6IUM4_9ALTE</name>
<keyword evidence="1" id="KW-0732">Signal</keyword>
<dbReference type="Proteomes" id="UP000601768">
    <property type="component" value="Unassembled WGS sequence"/>
</dbReference>
<feature type="chain" id="PRO_5035157042" evidence="1">
    <location>
        <begin position="25"/>
        <end position="281"/>
    </location>
</feature>
<dbReference type="AlphaFoldDB" id="A0A8J6IUM4"/>
<proteinExistence type="predicted"/>
<protein>
    <submittedName>
        <fullName evidence="2">Class I SAM-dependent methyltransferase</fullName>
    </submittedName>
</protein>
<dbReference type="InterPro" id="IPR029063">
    <property type="entry name" value="SAM-dependent_MTases_sf"/>
</dbReference>
<evidence type="ECO:0000313" key="3">
    <source>
        <dbReference type="Proteomes" id="UP000601768"/>
    </source>
</evidence>
<evidence type="ECO:0000313" key="2">
    <source>
        <dbReference type="EMBL" id="MBC3766519.1"/>
    </source>
</evidence>
<dbReference type="InterPro" id="IPR016980">
    <property type="entry name" value="S-AdoMet-dep_MeTrfase_Alr7345"/>
</dbReference>
<dbReference type="GO" id="GO:0008168">
    <property type="term" value="F:methyltransferase activity"/>
    <property type="evidence" value="ECO:0007669"/>
    <property type="project" value="UniProtKB-KW"/>
</dbReference>
<gene>
    <name evidence="2" type="ORF">H8B19_11585</name>
</gene>
<keyword evidence="2" id="KW-0808">Transferase</keyword>
<dbReference type="GO" id="GO:0032259">
    <property type="term" value="P:methylation"/>
    <property type="evidence" value="ECO:0007669"/>
    <property type="project" value="UniProtKB-KW"/>
</dbReference>
<dbReference type="PIRSF" id="PIRSF031679">
    <property type="entry name" value="Mtase_Alr7345_prd"/>
    <property type="match status" value="1"/>
</dbReference>
<organism evidence="2 3">
    <name type="scientific">Neptunicella marina</name>
    <dbReference type="NCBI Taxonomy" id="2125989"/>
    <lineage>
        <taxon>Bacteria</taxon>
        <taxon>Pseudomonadati</taxon>
        <taxon>Pseudomonadota</taxon>
        <taxon>Gammaproteobacteria</taxon>
        <taxon>Alteromonadales</taxon>
        <taxon>Alteromonadaceae</taxon>
        <taxon>Neptunicella</taxon>
    </lineage>
</organism>
<reference evidence="2" key="2">
    <citation type="submission" date="2020-08" db="EMBL/GenBank/DDBJ databases">
        <authorList>
            <person name="Lai Q."/>
        </authorList>
    </citation>
    <scope>NUCLEOTIDE SEQUENCE</scope>
    <source>
        <strain evidence="2">S27-2</strain>
    </source>
</reference>
<keyword evidence="3" id="KW-1185">Reference proteome</keyword>
<keyword evidence="2" id="KW-0489">Methyltransferase</keyword>
<sequence length="281" mass="31092">MKLFSKISIISSVALSLCSPLAMADLDKQTAAAIDAALSSAKRSDDNKARDQYRKPKQVLDFLGLRSDMTVVEIWPGGGWYTEVLAPVLKDKGKFYAAHFNPNTHTGYMRRSLGSYLKMLGSDAERFGEVEVTTFDFPYFLNIAPKGSADMVLTFRNAHNWMMPSNGGGKYNDIAYQAMFDALKPGGVLGVVDHQWDDPKTEDEMDRNGYISTERVIAAAEKAGFKLVAESQVLDNPKDSKDHPKGVWTLPPSMAMGETDAAKYKAIGESDRFLLKFVKPE</sequence>
<dbReference type="EMBL" id="JACNEP010000008">
    <property type="protein sequence ID" value="MBC3766519.1"/>
    <property type="molecule type" value="Genomic_DNA"/>
</dbReference>
<evidence type="ECO:0000256" key="1">
    <source>
        <dbReference type="SAM" id="SignalP"/>
    </source>
</evidence>
<comment type="caution">
    <text evidence="2">The sequence shown here is derived from an EMBL/GenBank/DDBJ whole genome shotgun (WGS) entry which is preliminary data.</text>
</comment>